<keyword evidence="2" id="KW-0396">Initiation factor</keyword>
<evidence type="ECO:0000256" key="1">
    <source>
        <dbReference type="RuleBase" id="RU003814"/>
    </source>
</evidence>
<dbReference type="GO" id="GO:0046523">
    <property type="term" value="F:S-methyl-5-thioribose-1-phosphate isomerase activity"/>
    <property type="evidence" value="ECO:0007669"/>
    <property type="project" value="TreeGrafter"/>
</dbReference>
<comment type="similarity">
    <text evidence="1">Belongs to the eIF-2B alpha/beta/delta subunits family.</text>
</comment>
<dbReference type="SUPFAM" id="SSF100950">
    <property type="entry name" value="NagB/RpiA/CoA transferase-like"/>
    <property type="match status" value="1"/>
</dbReference>
<dbReference type="PANTHER" id="PTHR43475">
    <property type="entry name" value="METHYLTHIORIBOSE-1-PHOSPHATE ISOMERASE"/>
    <property type="match status" value="1"/>
</dbReference>
<dbReference type="Gene3D" id="3.40.50.10470">
    <property type="entry name" value="Translation initiation factor eif-2b, domain 2"/>
    <property type="match status" value="1"/>
</dbReference>
<dbReference type="InterPro" id="IPR037171">
    <property type="entry name" value="NagB/RpiA_transferase-like"/>
</dbReference>
<reference evidence="2" key="1">
    <citation type="journal article" date="2015" name="ISME J.">
        <title>Aquifer environment selects for microbial species cohorts in sediment and groundwater.</title>
        <authorList>
            <person name="Hug L.A."/>
            <person name="Thomas B.C."/>
            <person name="Brown C.T."/>
            <person name="Frischkorn K.R."/>
            <person name="Williams K.H."/>
            <person name="Tringe S.G."/>
            <person name="Banfield J.F."/>
        </authorList>
    </citation>
    <scope>NUCLEOTIDE SEQUENCE</scope>
</reference>
<organism evidence="2">
    <name type="scientific">uncultured archaeon Rifle_16ft_4_minimus_37913</name>
    <dbReference type="NCBI Taxonomy" id="1665152"/>
    <lineage>
        <taxon>Archaea</taxon>
        <taxon>environmental samples</taxon>
    </lineage>
</organism>
<keyword evidence="2" id="KW-0648">Protein biosynthesis</keyword>
<dbReference type="GO" id="GO:0003743">
    <property type="term" value="F:translation initiation factor activity"/>
    <property type="evidence" value="ECO:0007669"/>
    <property type="project" value="UniProtKB-KW"/>
</dbReference>
<dbReference type="PANTHER" id="PTHR43475:SF2">
    <property type="entry name" value="RIBOSE 1,5-BISPHOSPHATE ISOMERASE"/>
    <property type="match status" value="1"/>
</dbReference>
<name>A0A0H4T6B8_9ARCH</name>
<dbReference type="Pfam" id="PF01008">
    <property type="entry name" value="IF-2B"/>
    <property type="match status" value="1"/>
</dbReference>
<dbReference type="InterPro" id="IPR042529">
    <property type="entry name" value="IF_2B-like_C"/>
</dbReference>
<proteinExistence type="inferred from homology"/>
<protein>
    <submittedName>
        <fullName evidence="2">Translation initiation factor IF-2B subunit delta, translation initiation factor eIF-2B subunit delta</fullName>
    </submittedName>
</protein>
<dbReference type="AlphaFoldDB" id="A0A0H4T6B8"/>
<accession>A0A0H4T6B8</accession>
<dbReference type="GO" id="GO:0019509">
    <property type="term" value="P:L-methionine salvage from methylthioadenosine"/>
    <property type="evidence" value="ECO:0007669"/>
    <property type="project" value="TreeGrafter"/>
</dbReference>
<evidence type="ECO:0000313" key="2">
    <source>
        <dbReference type="EMBL" id="AKQ03296.1"/>
    </source>
</evidence>
<dbReference type="InterPro" id="IPR000649">
    <property type="entry name" value="IF-2B-related"/>
</dbReference>
<dbReference type="EMBL" id="KT007010">
    <property type="protein sequence ID" value="AKQ03296.1"/>
    <property type="molecule type" value="Genomic_DNA"/>
</dbReference>
<sequence length="274" mass="31728">MGLTKKKRFYKIVSDIKNVKIQGASSIAKAALAAYHLFPSRKTRKILLDSRPTEPMMDRVLQMAEKYPYGKIIKHFSYAQEKINRFVFGLIKNDRVIFTHCHSTNVSRALIYSHKKGKRFEVYTTETRPLYQGRKTASELRKAGIKVTMFVDSGFAMALEKENKKDRIYADKVFLGADALLKEGIINKIGSKTVAELAKIHKIPFYIAADSWKFTKRKVPIEQRNLNEVWDKAPRNIKIRNPAFEFVHKKYTTGIITELGLMKYSTFVRRISKR</sequence>